<dbReference type="Proteomes" id="UP000005408">
    <property type="component" value="Unassembled WGS sequence"/>
</dbReference>
<dbReference type="InterPro" id="IPR050111">
    <property type="entry name" value="C-type_lectin/snaclec_domain"/>
</dbReference>
<dbReference type="InterPro" id="IPR001304">
    <property type="entry name" value="C-type_lectin-like"/>
</dbReference>
<dbReference type="InterPro" id="IPR016187">
    <property type="entry name" value="CTDL_fold"/>
</dbReference>
<organism evidence="2 3">
    <name type="scientific">Magallana gigas</name>
    <name type="common">Pacific oyster</name>
    <name type="synonym">Crassostrea gigas</name>
    <dbReference type="NCBI Taxonomy" id="29159"/>
    <lineage>
        <taxon>Eukaryota</taxon>
        <taxon>Metazoa</taxon>
        <taxon>Spiralia</taxon>
        <taxon>Lophotrochozoa</taxon>
        <taxon>Mollusca</taxon>
        <taxon>Bivalvia</taxon>
        <taxon>Autobranchia</taxon>
        <taxon>Pteriomorphia</taxon>
        <taxon>Ostreida</taxon>
        <taxon>Ostreoidea</taxon>
        <taxon>Ostreidae</taxon>
        <taxon>Magallana</taxon>
    </lineage>
</organism>
<dbReference type="SMART" id="SM00034">
    <property type="entry name" value="CLECT"/>
    <property type="match status" value="1"/>
</dbReference>
<reference evidence="2" key="1">
    <citation type="submission" date="2022-08" db="UniProtKB">
        <authorList>
            <consortium name="EnsemblMetazoa"/>
        </authorList>
    </citation>
    <scope>IDENTIFICATION</scope>
    <source>
        <strain evidence="2">05x7-T-G4-1.051#20</strain>
    </source>
</reference>
<sequence>MVSCNANVVTRLDSIVMKIDKLSDIQHATKCKKGFKINQNRCYKYVATKMNFFEAEMFCRTQQSSLTDISDANEEQWIRKLMEDPQIWTSGSDLAEHGEWKWLSSGLPMTFTNWFKGQPQNNQEHCLCFFKPTAWNDCGCSEKFAFICKY</sequence>
<dbReference type="Gene3D" id="3.10.100.10">
    <property type="entry name" value="Mannose-Binding Protein A, subunit A"/>
    <property type="match status" value="1"/>
</dbReference>
<evidence type="ECO:0000313" key="2">
    <source>
        <dbReference type="EnsemblMetazoa" id="G25967.1:cds"/>
    </source>
</evidence>
<dbReference type="AlphaFoldDB" id="A0A8W8L575"/>
<feature type="domain" description="C-type lectin" evidence="1">
    <location>
        <begin position="38"/>
        <end position="149"/>
    </location>
</feature>
<evidence type="ECO:0000259" key="1">
    <source>
        <dbReference type="PROSITE" id="PS50041"/>
    </source>
</evidence>
<dbReference type="PANTHER" id="PTHR22803">
    <property type="entry name" value="MANNOSE, PHOSPHOLIPASE, LECTIN RECEPTOR RELATED"/>
    <property type="match status" value="1"/>
</dbReference>
<name>A0A8W8L575_MAGGI</name>
<keyword evidence="3" id="KW-1185">Reference proteome</keyword>
<dbReference type="InterPro" id="IPR016186">
    <property type="entry name" value="C-type_lectin-like/link_sf"/>
</dbReference>
<dbReference type="CDD" id="cd00037">
    <property type="entry name" value="CLECT"/>
    <property type="match status" value="1"/>
</dbReference>
<dbReference type="Pfam" id="PF00059">
    <property type="entry name" value="Lectin_C"/>
    <property type="match status" value="1"/>
</dbReference>
<proteinExistence type="predicted"/>
<accession>A0A8W8L575</accession>
<dbReference type="SUPFAM" id="SSF56436">
    <property type="entry name" value="C-type lectin-like"/>
    <property type="match status" value="1"/>
</dbReference>
<dbReference type="EnsemblMetazoa" id="G25967.1">
    <property type="protein sequence ID" value="G25967.1:cds"/>
    <property type="gene ID" value="G25967"/>
</dbReference>
<protein>
    <recommendedName>
        <fullName evidence="1">C-type lectin domain-containing protein</fullName>
    </recommendedName>
</protein>
<dbReference type="PROSITE" id="PS50041">
    <property type="entry name" value="C_TYPE_LECTIN_2"/>
    <property type="match status" value="1"/>
</dbReference>
<evidence type="ECO:0000313" key="3">
    <source>
        <dbReference type="Proteomes" id="UP000005408"/>
    </source>
</evidence>